<protein>
    <submittedName>
        <fullName evidence="1">Uncharacterized protein</fullName>
    </submittedName>
</protein>
<name>C4GEI5_9NEIS</name>
<dbReference type="HOGENOM" id="CLU_2879904_0_0_4"/>
<dbReference type="AlphaFoldDB" id="C4GEI5"/>
<comment type="caution">
    <text evidence="1">The sequence shown here is derived from an EMBL/GenBank/DDBJ whole genome shotgun (WGS) entry which is preliminary data.</text>
</comment>
<dbReference type="Proteomes" id="UP000003009">
    <property type="component" value="Unassembled WGS sequence"/>
</dbReference>
<keyword evidence="2" id="KW-1185">Reference proteome</keyword>
<gene>
    <name evidence="1" type="ORF">GCWU000324_00072</name>
</gene>
<accession>C4GEI5</accession>
<evidence type="ECO:0000313" key="1">
    <source>
        <dbReference type="EMBL" id="EEP69595.1"/>
    </source>
</evidence>
<sequence>MPLRFGFQAALLRVGLLPNCLPRRNRAYPMFNGQADRLSPQRHAVFRLPSHSLSQKSILPAAA</sequence>
<dbReference type="EMBL" id="ACJW02000001">
    <property type="protein sequence ID" value="EEP69595.1"/>
    <property type="molecule type" value="Genomic_DNA"/>
</dbReference>
<organism evidence="1 2">
    <name type="scientific">Kingella oralis ATCC 51147</name>
    <dbReference type="NCBI Taxonomy" id="629741"/>
    <lineage>
        <taxon>Bacteria</taxon>
        <taxon>Pseudomonadati</taxon>
        <taxon>Pseudomonadota</taxon>
        <taxon>Betaproteobacteria</taxon>
        <taxon>Neisseriales</taxon>
        <taxon>Neisseriaceae</taxon>
        <taxon>Kingella</taxon>
    </lineage>
</organism>
<proteinExistence type="predicted"/>
<reference evidence="1" key="1">
    <citation type="submission" date="2009-04" db="EMBL/GenBank/DDBJ databases">
        <authorList>
            <person name="Weinstock G."/>
            <person name="Sodergren E."/>
            <person name="Clifton S."/>
            <person name="Fulton L."/>
            <person name="Fulton B."/>
            <person name="Courtney L."/>
            <person name="Fronick C."/>
            <person name="Harrison M."/>
            <person name="Strong C."/>
            <person name="Farmer C."/>
            <person name="Delahaunty K."/>
            <person name="Markovic C."/>
            <person name="Hall O."/>
            <person name="Minx P."/>
            <person name="Tomlinson C."/>
            <person name="Mitreva M."/>
            <person name="Nelson J."/>
            <person name="Hou S."/>
            <person name="Wollam A."/>
            <person name="Pepin K.H."/>
            <person name="Johnson M."/>
            <person name="Bhonagiri V."/>
            <person name="Nash W.E."/>
            <person name="Warren W."/>
            <person name="Chinwalla A."/>
            <person name="Mardis E.R."/>
            <person name="Wilson R.K."/>
        </authorList>
    </citation>
    <scope>NUCLEOTIDE SEQUENCE [LARGE SCALE GENOMIC DNA]</scope>
    <source>
        <strain evidence="1">ATCC 51147</strain>
    </source>
</reference>
<evidence type="ECO:0000313" key="2">
    <source>
        <dbReference type="Proteomes" id="UP000003009"/>
    </source>
</evidence>